<comment type="pathway">
    <text evidence="1 8">Carbohydrate degradation; glycolysis; D-glyceraldehyde 3-phosphate and glycerone phosphate from D-glucose: step 4/4.</text>
</comment>
<dbReference type="Pfam" id="PF00069">
    <property type="entry name" value="Pkinase"/>
    <property type="match status" value="1"/>
</dbReference>
<dbReference type="InterPro" id="IPR011009">
    <property type="entry name" value="Kinase-like_dom_sf"/>
</dbReference>
<evidence type="ECO:0000256" key="1">
    <source>
        <dbReference type="ARBA" id="ARBA00004714"/>
    </source>
</evidence>
<name>A0ABU7DQQ3_9TELE</name>
<dbReference type="SUPFAM" id="SSF51569">
    <property type="entry name" value="Aldolase"/>
    <property type="match status" value="1"/>
</dbReference>
<keyword evidence="4 7" id="KW-0324">Glycolysis</keyword>
<dbReference type="InterPro" id="IPR013785">
    <property type="entry name" value="Aldolase_TIM"/>
</dbReference>
<dbReference type="PANTHER" id="PTHR11627">
    <property type="entry name" value="FRUCTOSE-BISPHOSPHATE ALDOLASE"/>
    <property type="match status" value="1"/>
</dbReference>
<dbReference type="Gene3D" id="3.20.20.70">
    <property type="entry name" value="Aldolase class I"/>
    <property type="match status" value="1"/>
</dbReference>
<keyword evidence="6" id="KW-0704">Schiff base</keyword>
<dbReference type="SMART" id="SM00220">
    <property type="entry name" value="S_TKc"/>
    <property type="match status" value="1"/>
</dbReference>
<dbReference type="Pfam" id="PF00274">
    <property type="entry name" value="Glycolytic"/>
    <property type="match status" value="1"/>
</dbReference>
<keyword evidence="11" id="KW-1185">Reference proteome</keyword>
<accession>A0ABU7DQQ3</accession>
<dbReference type="EMBL" id="JAHUTJ010033558">
    <property type="protein sequence ID" value="MED6277267.1"/>
    <property type="molecule type" value="Genomic_DNA"/>
</dbReference>
<dbReference type="SUPFAM" id="SSF56112">
    <property type="entry name" value="Protein kinase-like (PK-like)"/>
    <property type="match status" value="1"/>
</dbReference>
<reference evidence="10 11" key="1">
    <citation type="submission" date="2021-06" db="EMBL/GenBank/DDBJ databases">
        <authorList>
            <person name="Palmer J.M."/>
        </authorList>
    </citation>
    <scope>NUCLEOTIDE SEQUENCE [LARGE SCALE GENOMIC DNA]</scope>
    <source>
        <strain evidence="10 11">CL_MEX2019</strain>
        <tissue evidence="10">Muscle</tissue>
    </source>
</reference>
<comment type="caution">
    <text evidence="10">The sequence shown here is derived from an EMBL/GenBank/DDBJ whole genome shotgun (WGS) entry which is preliminary data.</text>
</comment>
<evidence type="ECO:0000256" key="3">
    <source>
        <dbReference type="ARBA" id="ARBA00013068"/>
    </source>
</evidence>
<dbReference type="InterPro" id="IPR000719">
    <property type="entry name" value="Prot_kinase_dom"/>
</dbReference>
<dbReference type="PROSITE" id="PS50011">
    <property type="entry name" value="PROTEIN_KINASE_DOM"/>
    <property type="match status" value="1"/>
</dbReference>
<sequence>MENILLTDNGHIRLADFGLSRRLERGGRAFTICGTIQYMAPEVLSGGPYNHAADWWSLGILLFTLATGKFPVPPEPDHCSMLRKVRCFPYEMPLSLTSSLSMLITELLCKNPLRRLRTLERFKRQTFFFGTSFDLDLLQRQPVEVILELRERPDRAAKARRGLTLSLLPLKGFDFDLMLSPAATPDTLLDGYTRTAVPLPGPLLQPPQEKAPRREVFLLASYRRVSGAASLIKAHFIARQFRRTFMSRYPPTPTMTHQYPALTAEQKKELQDIAQRIVAPGKGILAADESTGSMAKRLNPIGVENTEENRRRYRQLLFTADQRVDSCIGGVIFFHETLYQKTDDGTPFAQLIKDRGIVVGIKVDKGVVPLAGTNGETTTQGLDGLSERCAQYKKDGADFAKWRCVLKISETTPSQLAILENANVLARYASICQQNGIVPIVEPEILPDGDHDLKRCQYVTEKVLAAVYKALSDHHVYLEGTLLKPNMVTPGHSCPTKFSGEEIAMATVTALRRTVPPAVTGVTFLSGGQSEEEASVNLNAINTCSLTKPWALTFSYGRALQASALNAWKGELSNEKAATEEFIKRAQANGLAALGKYKASGSAGAAAKSLYVADHAY</sequence>
<proteinExistence type="inferred from homology"/>
<evidence type="ECO:0000256" key="6">
    <source>
        <dbReference type="ARBA" id="ARBA00023270"/>
    </source>
</evidence>
<evidence type="ECO:0000256" key="2">
    <source>
        <dbReference type="ARBA" id="ARBA00010387"/>
    </source>
</evidence>
<comment type="similarity">
    <text evidence="2 7">Belongs to the class I fructose-bisphosphate aldolase family.</text>
</comment>
<evidence type="ECO:0000313" key="11">
    <source>
        <dbReference type="Proteomes" id="UP001352852"/>
    </source>
</evidence>
<evidence type="ECO:0000313" key="10">
    <source>
        <dbReference type="EMBL" id="MED6277267.1"/>
    </source>
</evidence>
<dbReference type="InterPro" id="IPR000741">
    <property type="entry name" value="FBA_I"/>
</dbReference>
<dbReference type="NCBIfam" id="NF033379">
    <property type="entry name" value="FrucBisAld_I"/>
    <property type="match status" value="1"/>
</dbReference>
<keyword evidence="5 7" id="KW-0456">Lyase</keyword>
<protein>
    <recommendedName>
        <fullName evidence="3 7">Fructose-bisphosphate aldolase</fullName>
        <ecNumber evidence="3 7">4.1.2.13</ecNumber>
    </recommendedName>
</protein>
<dbReference type="Proteomes" id="UP001352852">
    <property type="component" value="Unassembled WGS sequence"/>
</dbReference>
<evidence type="ECO:0000256" key="7">
    <source>
        <dbReference type="RuleBase" id="RU003994"/>
    </source>
</evidence>
<dbReference type="InterPro" id="IPR029768">
    <property type="entry name" value="Aldolase_I_AS"/>
</dbReference>
<gene>
    <name evidence="10" type="ORF">CHARACLAT_011501</name>
</gene>
<dbReference type="EC" id="4.1.2.13" evidence="3 7"/>
<evidence type="ECO:0000259" key="9">
    <source>
        <dbReference type="PROSITE" id="PS50011"/>
    </source>
</evidence>
<dbReference type="CDD" id="cd00948">
    <property type="entry name" value="FBP_aldolase_I_a"/>
    <property type="match status" value="1"/>
</dbReference>
<dbReference type="Gene3D" id="1.10.510.10">
    <property type="entry name" value="Transferase(Phosphotransferase) domain 1"/>
    <property type="match status" value="1"/>
</dbReference>
<feature type="domain" description="Protein kinase" evidence="9">
    <location>
        <begin position="1"/>
        <end position="128"/>
    </location>
</feature>
<comment type="catalytic activity">
    <reaction evidence="7">
        <text>beta-D-fructose 1,6-bisphosphate = D-glyceraldehyde 3-phosphate + dihydroxyacetone phosphate</text>
        <dbReference type="Rhea" id="RHEA:14729"/>
        <dbReference type="ChEBI" id="CHEBI:32966"/>
        <dbReference type="ChEBI" id="CHEBI:57642"/>
        <dbReference type="ChEBI" id="CHEBI:59776"/>
        <dbReference type="EC" id="4.1.2.13"/>
    </reaction>
</comment>
<evidence type="ECO:0000256" key="4">
    <source>
        <dbReference type="ARBA" id="ARBA00023152"/>
    </source>
</evidence>
<evidence type="ECO:0000256" key="5">
    <source>
        <dbReference type="ARBA" id="ARBA00023239"/>
    </source>
</evidence>
<dbReference type="PROSITE" id="PS00158">
    <property type="entry name" value="ALDOLASE_CLASS_I"/>
    <property type="match status" value="1"/>
</dbReference>
<evidence type="ECO:0000256" key="8">
    <source>
        <dbReference type="RuleBase" id="RU004257"/>
    </source>
</evidence>
<organism evidence="10 11">
    <name type="scientific">Characodon lateralis</name>
    <dbReference type="NCBI Taxonomy" id="208331"/>
    <lineage>
        <taxon>Eukaryota</taxon>
        <taxon>Metazoa</taxon>
        <taxon>Chordata</taxon>
        <taxon>Craniata</taxon>
        <taxon>Vertebrata</taxon>
        <taxon>Euteleostomi</taxon>
        <taxon>Actinopterygii</taxon>
        <taxon>Neopterygii</taxon>
        <taxon>Teleostei</taxon>
        <taxon>Neoteleostei</taxon>
        <taxon>Acanthomorphata</taxon>
        <taxon>Ovalentaria</taxon>
        <taxon>Atherinomorphae</taxon>
        <taxon>Cyprinodontiformes</taxon>
        <taxon>Goodeidae</taxon>
        <taxon>Characodon</taxon>
    </lineage>
</organism>